<keyword evidence="2" id="KW-1185">Reference proteome</keyword>
<evidence type="ECO:0000313" key="2">
    <source>
        <dbReference type="Proteomes" id="UP000193862"/>
    </source>
</evidence>
<dbReference type="EMBL" id="FWFS01000006">
    <property type="protein sequence ID" value="SLN43881.1"/>
    <property type="molecule type" value="Genomic_DNA"/>
</dbReference>
<proteinExistence type="predicted"/>
<organism evidence="1 2">
    <name type="scientific">Aquimixticola soesokkakensis</name>
    <dbReference type="NCBI Taxonomy" id="1519096"/>
    <lineage>
        <taxon>Bacteria</taxon>
        <taxon>Pseudomonadati</taxon>
        <taxon>Pseudomonadota</taxon>
        <taxon>Alphaproteobacteria</taxon>
        <taxon>Rhodobacterales</taxon>
        <taxon>Paracoccaceae</taxon>
        <taxon>Aquimixticola</taxon>
    </lineage>
</organism>
<sequence length="119" mass="13242">MYGVVLWTDKKRGRAVVWCDDHDRLAFMRDRSALTDSTHAPQPGDLVKIRCRDEGQMRYCTAVTLVGSGNFANLPRSLVEATQAVVSQARRSQDAQIEDLSRHIDVSRSAPCVIQIAQG</sequence>
<reference evidence="1 2" key="1">
    <citation type="submission" date="2017-03" db="EMBL/GenBank/DDBJ databases">
        <authorList>
            <person name="Afonso C.L."/>
            <person name="Miller P.J."/>
            <person name="Scott M.A."/>
            <person name="Spackman E."/>
            <person name="Goraichik I."/>
            <person name="Dimitrov K.M."/>
            <person name="Suarez D.L."/>
            <person name="Swayne D.E."/>
        </authorList>
    </citation>
    <scope>NUCLEOTIDE SEQUENCE [LARGE SCALE GENOMIC DNA]</scope>
    <source>
        <strain evidence="1 2">CECT 8620</strain>
    </source>
</reference>
<evidence type="ECO:0000313" key="1">
    <source>
        <dbReference type="EMBL" id="SLN43881.1"/>
    </source>
</evidence>
<name>A0A1Y5SP14_9RHOB</name>
<dbReference type="Proteomes" id="UP000193862">
    <property type="component" value="Unassembled WGS sequence"/>
</dbReference>
<protein>
    <submittedName>
        <fullName evidence="1">Uncharacterized protein</fullName>
    </submittedName>
</protein>
<dbReference type="AlphaFoldDB" id="A0A1Y5SP14"/>
<gene>
    <name evidence="1" type="ORF">AQS8620_01741</name>
</gene>
<accession>A0A1Y5SP14</accession>